<gene>
    <name evidence="6" type="ORF">BRAPAZ1V2_A03P29900.2</name>
    <name evidence="7" type="ORF">BRARA_C02710</name>
</gene>
<dbReference type="FunFam" id="1.20.140.40:FF:000008">
    <property type="entry name" value="Invertase/pectin methylesterase inhibitor family protein"/>
    <property type="match status" value="1"/>
</dbReference>
<proteinExistence type="inferred from homology"/>
<keyword evidence="2" id="KW-1015">Disulfide bond</keyword>
<accession>A0A397ZYX9</accession>
<reference evidence="7 8" key="1">
    <citation type="submission" date="2018-06" db="EMBL/GenBank/DDBJ databases">
        <title>WGS assembly of Brassica rapa FPsc.</title>
        <authorList>
            <person name="Bowman J."/>
            <person name="Kohchi T."/>
            <person name="Yamato K."/>
            <person name="Jenkins J."/>
            <person name="Shu S."/>
            <person name="Ishizaki K."/>
            <person name="Yamaoka S."/>
            <person name="Nishihama R."/>
            <person name="Nakamura Y."/>
            <person name="Berger F."/>
            <person name="Adam C."/>
            <person name="Aki S."/>
            <person name="Althoff F."/>
            <person name="Araki T."/>
            <person name="Arteaga-Vazquez M."/>
            <person name="Balasubrmanian S."/>
            <person name="Bauer D."/>
            <person name="Boehm C."/>
            <person name="Briginshaw L."/>
            <person name="Caballero-Perez J."/>
            <person name="Catarino B."/>
            <person name="Chen F."/>
            <person name="Chiyoda S."/>
            <person name="Chovatia M."/>
            <person name="Davies K."/>
            <person name="Delmans M."/>
            <person name="Demura T."/>
            <person name="Dierschke T."/>
            <person name="Dolan L."/>
            <person name="Dorantes-Acosta A."/>
            <person name="Eklund D."/>
            <person name="Florent S."/>
            <person name="Flores-Sandoval E."/>
            <person name="Fujiyama A."/>
            <person name="Fukuzawa H."/>
            <person name="Galik B."/>
            <person name="Grimanelli D."/>
            <person name="Grimwood J."/>
            <person name="Grossniklaus U."/>
            <person name="Hamada T."/>
            <person name="Haseloff J."/>
            <person name="Hetherington A."/>
            <person name="Higo A."/>
            <person name="Hirakawa Y."/>
            <person name="Hundley H."/>
            <person name="Ikeda Y."/>
            <person name="Inoue K."/>
            <person name="Inoue S."/>
            <person name="Ishida S."/>
            <person name="Jia Q."/>
            <person name="Kakita M."/>
            <person name="Kanazawa T."/>
            <person name="Kawai Y."/>
            <person name="Kawashima T."/>
            <person name="Kennedy M."/>
            <person name="Kinose K."/>
            <person name="Kinoshita T."/>
            <person name="Kohara Y."/>
            <person name="Koide E."/>
            <person name="Komatsu K."/>
            <person name="Kopischke S."/>
            <person name="Kubo M."/>
            <person name="Kyozuka J."/>
            <person name="Lagercrantz U."/>
            <person name="Lin S."/>
            <person name="Lindquist E."/>
            <person name="Lipzen A."/>
            <person name="Lu C."/>
            <person name="Luna E."/>
            <person name="Martienssen R."/>
            <person name="Minamino N."/>
            <person name="Mizutani M."/>
            <person name="Mizutani M."/>
            <person name="Mochizuki N."/>
            <person name="Monte I."/>
            <person name="Mosher R."/>
            <person name="Nagasaki H."/>
            <person name="Nakagami H."/>
            <person name="Naramoto S."/>
            <person name="Nishitani K."/>
            <person name="Ohtani M."/>
            <person name="Okamoto T."/>
            <person name="Okumura M."/>
            <person name="Phillips J."/>
            <person name="Pollak B."/>
            <person name="Reinders A."/>
            <person name="Roevekamp M."/>
            <person name="Sano R."/>
            <person name="Sawa S."/>
            <person name="Schmid M."/>
            <person name="Shirakawa M."/>
            <person name="Solano R."/>
            <person name="Spunde A."/>
            <person name="Suetsugu N."/>
            <person name="Sugano S."/>
            <person name="Sugiyama A."/>
            <person name="Sun R."/>
            <person name="Suzuki Y."/>
            <person name="Takenaka M."/>
            <person name="Takezawa D."/>
            <person name="Tomogane H."/>
            <person name="Tsuzuki M."/>
            <person name="Ueda T."/>
            <person name="Umeda M."/>
            <person name="Ward J."/>
            <person name="Watanabe Y."/>
            <person name="Yazaki K."/>
            <person name="Yokoyama R."/>
            <person name="Yoshitake Y."/>
            <person name="Yotsui I."/>
            <person name="Zachgo S."/>
            <person name="Schmutz J."/>
        </authorList>
    </citation>
    <scope>NUCLEOTIDE SEQUENCE [LARGE SCALE GENOMIC DNA]</scope>
    <source>
        <strain evidence="8">cv. B-3</strain>
    </source>
</reference>
<dbReference type="InterPro" id="IPR006501">
    <property type="entry name" value="Pectinesterase_inhib_dom"/>
</dbReference>
<evidence type="ECO:0000256" key="3">
    <source>
        <dbReference type="ARBA" id="ARBA00038471"/>
    </source>
</evidence>
<dbReference type="SMART" id="SM00856">
    <property type="entry name" value="PMEI"/>
    <property type="match status" value="1"/>
</dbReference>
<evidence type="ECO:0000313" key="6">
    <source>
        <dbReference type="EMBL" id="CAG7881647.1"/>
    </source>
</evidence>
<comment type="similarity">
    <text evidence="3">Belongs to the PMEI family.</text>
</comment>
<reference evidence="6 9" key="2">
    <citation type="submission" date="2021-07" db="EMBL/GenBank/DDBJ databases">
        <authorList>
            <consortium name="Genoscope - CEA"/>
            <person name="William W."/>
        </authorList>
    </citation>
    <scope>NUCLEOTIDE SEQUENCE [LARGE SCALE GENOMIC DNA]</scope>
</reference>
<protein>
    <recommendedName>
        <fullName evidence="5">Pectinesterase inhibitor domain-containing protein</fullName>
    </recommendedName>
</protein>
<dbReference type="SMR" id="A0A397ZYX9"/>
<feature type="domain" description="Pectinesterase inhibitor" evidence="5">
    <location>
        <begin position="30"/>
        <end position="176"/>
    </location>
</feature>
<dbReference type="AlphaFoldDB" id="A0A397ZYX9"/>
<evidence type="ECO:0000256" key="4">
    <source>
        <dbReference type="SAM" id="SignalP"/>
    </source>
</evidence>
<dbReference type="Proteomes" id="UP000694005">
    <property type="component" value="Chromosome A03"/>
</dbReference>
<dbReference type="Gramene" id="A03p29900.2_BraZ1">
    <property type="protein sequence ID" value="A03p29900.2_BraZ1.CDS.1"/>
    <property type="gene ID" value="A03g29900.2_BraZ1"/>
</dbReference>
<dbReference type="PANTHER" id="PTHR36710:SF17">
    <property type="entry name" value="PLANT INVERTASE_PECTIN METHYLESTERASE INHIBITOR SUPERFAMILY PROTEIN"/>
    <property type="match status" value="1"/>
</dbReference>
<organism evidence="7 8">
    <name type="scientific">Brassica campestris</name>
    <name type="common">Field mustard</name>
    <dbReference type="NCBI Taxonomy" id="3711"/>
    <lineage>
        <taxon>Eukaryota</taxon>
        <taxon>Viridiplantae</taxon>
        <taxon>Streptophyta</taxon>
        <taxon>Embryophyta</taxon>
        <taxon>Tracheophyta</taxon>
        <taxon>Spermatophyta</taxon>
        <taxon>Magnoliopsida</taxon>
        <taxon>eudicotyledons</taxon>
        <taxon>Gunneridae</taxon>
        <taxon>Pentapetalae</taxon>
        <taxon>rosids</taxon>
        <taxon>malvids</taxon>
        <taxon>Brassicales</taxon>
        <taxon>Brassicaceae</taxon>
        <taxon>Brassiceae</taxon>
        <taxon>Brassica</taxon>
    </lineage>
</organism>
<dbReference type="GO" id="GO:0046910">
    <property type="term" value="F:pectinesterase inhibitor activity"/>
    <property type="evidence" value="ECO:0007669"/>
    <property type="project" value="InterPro"/>
</dbReference>
<dbReference type="Gene3D" id="1.20.140.40">
    <property type="entry name" value="Invertase/pectin methylesterase inhibitor family protein"/>
    <property type="match status" value="1"/>
</dbReference>
<evidence type="ECO:0000256" key="2">
    <source>
        <dbReference type="ARBA" id="ARBA00023157"/>
    </source>
</evidence>
<dbReference type="InterPro" id="IPR035513">
    <property type="entry name" value="Invertase/methylesterase_inhib"/>
</dbReference>
<dbReference type="NCBIfam" id="TIGR01614">
    <property type="entry name" value="PME_inhib"/>
    <property type="match status" value="1"/>
</dbReference>
<evidence type="ECO:0000313" key="8">
    <source>
        <dbReference type="Proteomes" id="UP000264353"/>
    </source>
</evidence>
<dbReference type="Pfam" id="PF04043">
    <property type="entry name" value="PMEI"/>
    <property type="match status" value="1"/>
</dbReference>
<dbReference type="EMBL" id="LS974619">
    <property type="protein sequence ID" value="CAG7881647.1"/>
    <property type="molecule type" value="Genomic_DNA"/>
</dbReference>
<feature type="signal peptide" evidence="4">
    <location>
        <begin position="1"/>
        <end position="24"/>
    </location>
</feature>
<evidence type="ECO:0000313" key="9">
    <source>
        <dbReference type="Proteomes" id="UP000694005"/>
    </source>
</evidence>
<dbReference type="EMBL" id="CM010630">
    <property type="protein sequence ID" value="RID70711.1"/>
    <property type="molecule type" value="Genomic_DNA"/>
</dbReference>
<dbReference type="SUPFAM" id="SSF101148">
    <property type="entry name" value="Plant invertase/pectin methylesterase inhibitor"/>
    <property type="match status" value="1"/>
</dbReference>
<dbReference type="CDD" id="cd15797">
    <property type="entry name" value="PMEI"/>
    <property type="match status" value="1"/>
</dbReference>
<keyword evidence="1 4" id="KW-0732">Signal</keyword>
<evidence type="ECO:0000259" key="5">
    <source>
        <dbReference type="SMART" id="SM00856"/>
    </source>
</evidence>
<dbReference type="InterPro" id="IPR034086">
    <property type="entry name" value="PMEI_plant"/>
</dbReference>
<feature type="chain" id="PRO_5039799363" description="Pectinesterase inhibitor domain-containing protein" evidence="4">
    <location>
        <begin position="25"/>
        <end position="182"/>
    </location>
</feature>
<evidence type="ECO:0000313" key="7">
    <source>
        <dbReference type="EMBL" id="RID70711.1"/>
    </source>
</evidence>
<evidence type="ECO:0000256" key="1">
    <source>
        <dbReference type="ARBA" id="ARBA00022729"/>
    </source>
</evidence>
<dbReference type="InterPro" id="IPR052421">
    <property type="entry name" value="PCW_Enzyme_Inhibitor"/>
</dbReference>
<sequence length="182" mass="20557">MGVCFRNKIWVALFVVIFFISSSARLSLAVTKAEINTICTGTPNPSFCFKLFKSDPHITNLNLTGLVKVLIKYAHDESLDTEKIIQLHAESIKDPFIKKQYSLCSNNFEYTLVPFDSALKYLAAKDPHSLNVNIAAAMTFAETCKDVFEEFHIKLDPQILMKINDFQDLCSIPLMISTMLPK</sequence>
<name>A0A397ZYX9_BRACM</name>
<dbReference type="PANTHER" id="PTHR36710">
    <property type="entry name" value="PECTINESTERASE INHIBITOR-LIKE"/>
    <property type="match status" value="1"/>
</dbReference>
<dbReference type="Proteomes" id="UP000264353">
    <property type="component" value="Chromosome A3"/>
</dbReference>